<dbReference type="EMBL" id="RZGZ01000001">
    <property type="protein sequence ID" value="RUR03183.1"/>
    <property type="molecule type" value="Genomic_DNA"/>
</dbReference>
<feature type="transmembrane region" description="Helical" evidence="1">
    <location>
        <begin position="65"/>
        <end position="88"/>
    </location>
</feature>
<keyword evidence="1" id="KW-1133">Transmembrane helix</keyword>
<keyword evidence="1" id="KW-0472">Membrane</keyword>
<keyword evidence="3" id="KW-1185">Reference proteome</keyword>
<protein>
    <submittedName>
        <fullName evidence="2">Uncharacterized protein</fullName>
    </submittedName>
</protein>
<accession>A0A3S0VD36</accession>
<evidence type="ECO:0000313" key="2">
    <source>
        <dbReference type="EMBL" id="RUR03183.1"/>
    </source>
</evidence>
<name>A0A3S0VD36_9MICO</name>
<organism evidence="2 3">
    <name type="scientific">Labedella endophytica</name>
    <dbReference type="NCBI Taxonomy" id="1523160"/>
    <lineage>
        <taxon>Bacteria</taxon>
        <taxon>Bacillati</taxon>
        <taxon>Actinomycetota</taxon>
        <taxon>Actinomycetes</taxon>
        <taxon>Micrococcales</taxon>
        <taxon>Microbacteriaceae</taxon>
        <taxon>Labedella</taxon>
    </lineage>
</organism>
<dbReference type="Proteomes" id="UP000274909">
    <property type="component" value="Unassembled WGS sequence"/>
</dbReference>
<comment type="caution">
    <text evidence="2">The sequence shown here is derived from an EMBL/GenBank/DDBJ whole genome shotgun (WGS) entry which is preliminary data.</text>
</comment>
<evidence type="ECO:0000313" key="3">
    <source>
        <dbReference type="Proteomes" id="UP000274909"/>
    </source>
</evidence>
<evidence type="ECO:0000256" key="1">
    <source>
        <dbReference type="SAM" id="Phobius"/>
    </source>
</evidence>
<gene>
    <name evidence="2" type="ORF">ELQ94_01100</name>
</gene>
<sequence>MTTAIRPALERPAESMRIGSATPSAYVAATQGAAGAVDRRLAALVDELGRRDEAARAEREARRPIVWLTALTVGAVTLAQLAVLVMVAPPL</sequence>
<dbReference type="RefSeq" id="WP_127046328.1">
    <property type="nucleotide sequence ID" value="NZ_RZGZ01000001.1"/>
</dbReference>
<dbReference type="AlphaFoldDB" id="A0A3S0VD36"/>
<keyword evidence="1" id="KW-0812">Transmembrane</keyword>
<proteinExistence type="predicted"/>
<reference evidence="2 3" key="1">
    <citation type="submission" date="2018-12" db="EMBL/GenBank/DDBJ databases">
        <authorList>
            <person name="Li F."/>
        </authorList>
    </citation>
    <scope>NUCLEOTIDE SEQUENCE [LARGE SCALE GENOMIC DNA]</scope>
    <source>
        <strain evidence="2 3">EGI 6500705</strain>
    </source>
</reference>